<sequence length="544" mass="60328">MAAEQALTLRKPDRKDDRVDDATTNPNVEKQIAMPVLQEEEIATTSKWEIWSWYAYYVGANGIGPFNFAPTAFQNLLSQAATDSGPNTGSLTFAGRERNINSTVLLCNGLSFGIQTALFLVIGAYADFGTGRRWLLLGTSILAYAVGFAWIGVHDAGQWKIAAALYIAGSITYQLTTAYWIAAFPSLARNTQYLKDSRSEYSSGAISYEELSRRDELERSRLSNVAFWAQSVVELFLLAIIIGIMFGIKNGAANDNNWALSVLITFATAYWVVLSIPWFFVEKTRPGLEIPPGKNIFTVGVWQLYEAFTQIWKLKQSLIFLVGYFLLGDALNTTVTLVATLQNEIVNFNTLQLTYLLIANIAAQAVGISAFWFVQKRYNLRPKTMFCLIMVAVILLDAWGMVGNWTTNFGGFQTVPEIWAYQVFYGLFVCPWYSYAQIMISSVTPRGYEYLFFSVFSVIGKASSLTGPLISSAIIDATPGAGAKSNRTPFYFLFALSLVSALGLFLLLDLDQSAKEQSDFLEEKAARVYGVCGESGKQGYAKRD</sequence>
<feature type="region of interest" description="Disordered" evidence="9">
    <location>
        <begin position="1"/>
        <end position="26"/>
    </location>
</feature>
<comment type="subcellular location">
    <subcellularLocation>
        <location evidence="1 8">Vacuole membrane</location>
        <topology evidence="1 8">Multi-pass membrane protein</topology>
    </subcellularLocation>
</comment>
<dbReference type="GO" id="GO:0006914">
    <property type="term" value="P:autophagy"/>
    <property type="evidence" value="ECO:0007669"/>
    <property type="project" value="UniProtKB-KW"/>
</dbReference>
<gene>
    <name evidence="10" type="ORF">LEL_01829</name>
</gene>
<proteinExistence type="inferred from homology"/>
<keyword evidence="7 8" id="KW-0472">Membrane</keyword>
<dbReference type="EMBL" id="AZHF01000001">
    <property type="protein sequence ID" value="OAA82284.1"/>
    <property type="molecule type" value="Genomic_DNA"/>
</dbReference>
<organism evidence="10 11">
    <name type="scientific">Akanthomyces lecanii RCEF 1005</name>
    <dbReference type="NCBI Taxonomy" id="1081108"/>
    <lineage>
        <taxon>Eukaryota</taxon>
        <taxon>Fungi</taxon>
        <taxon>Dikarya</taxon>
        <taxon>Ascomycota</taxon>
        <taxon>Pezizomycotina</taxon>
        <taxon>Sordariomycetes</taxon>
        <taxon>Hypocreomycetidae</taxon>
        <taxon>Hypocreales</taxon>
        <taxon>Cordycipitaceae</taxon>
        <taxon>Akanthomyces</taxon>
        <taxon>Cordyceps confragosa</taxon>
    </lineage>
</organism>
<keyword evidence="8" id="KW-0926">Vacuole</keyword>
<feature type="transmembrane region" description="Helical" evidence="8">
    <location>
        <begin position="165"/>
        <end position="188"/>
    </location>
</feature>
<keyword evidence="3 8" id="KW-0813">Transport</keyword>
<dbReference type="PANTHER" id="PTHR23519">
    <property type="entry name" value="AUTOPHAGY-RELATED PROTEIN 22"/>
    <property type="match status" value="1"/>
</dbReference>
<evidence type="ECO:0000256" key="5">
    <source>
        <dbReference type="ARBA" id="ARBA00022989"/>
    </source>
</evidence>
<feature type="transmembrane region" description="Helical" evidence="8">
    <location>
        <begin position="318"/>
        <end position="341"/>
    </location>
</feature>
<keyword evidence="6 8" id="KW-0072">Autophagy</keyword>
<dbReference type="Proteomes" id="UP000076881">
    <property type="component" value="Unassembled WGS sequence"/>
</dbReference>
<feature type="transmembrane region" description="Helical" evidence="8">
    <location>
        <begin position="353"/>
        <end position="374"/>
    </location>
</feature>
<evidence type="ECO:0000313" key="11">
    <source>
        <dbReference type="Proteomes" id="UP000076881"/>
    </source>
</evidence>
<comment type="function">
    <text evidence="8">Vacuolar effluxer which mediate the efflux of amino acids resulting from autophagic degradation. The release of autophagic amino acids allows the maintenance of protein synthesis and viability during nitrogen starvation.</text>
</comment>
<dbReference type="GO" id="GO:0006865">
    <property type="term" value="P:amino acid transport"/>
    <property type="evidence" value="ECO:0007669"/>
    <property type="project" value="UniProtKB-KW"/>
</dbReference>
<reference evidence="10 11" key="1">
    <citation type="journal article" date="2016" name="Genome Biol. Evol.">
        <title>Divergent and convergent evolution of fungal pathogenicity.</title>
        <authorList>
            <person name="Shang Y."/>
            <person name="Xiao G."/>
            <person name="Zheng P."/>
            <person name="Cen K."/>
            <person name="Zhan S."/>
            <person name="Wang C."/>
        </authorList>
    </citation>
    <scope>NUCLEOTIDE SEQUENCE [LARGE SCALE GENOMIC DNA]</scope>
    <source>
        <strain evidence="10 11">RCEF 1005</strain>
    </source>
</reference>
<dbReference type="SUPFAM" id="SSF103473">
    <property type="entry name" value="MFS general substrate transporter"/>
    <property type="match status" value="1"/>
</dbReference>
<feature type="compositionally biased region" description="Basic and acidic residues" evidence="9">
    <location>
        <begin position="10"/>
        <end position="21"/>
    </location>
</feature>
<protein>
    <recommendedName>
        <fullName evidence="8">Autophagy-related protein</fullName>
    </recommendedName>
</protein>
<dbReference type="InterPro" id="IPR050495">
    <property type="entry name" value="ATG22/LtaA_families"/>
</dbReference>
<feature type="transmembrane region" description="Helical" evidence="8">
    <location>
        <begin position="448"/>
        <end position="470"/>
    </location>
</feature>
<keyword evidence="8" id="KW-0029">Amino-acid transport</keyword>
<feature type="transmembrane region" description="Helical" evidence="8">
    <location>
        <begin position="490"/>
        <end position="508"/>
    </location>
</feature>
<evidence type="ECO:0000256" key="9">
    <source>
        <dbReference type="SAM" id="MobiDB-lite"/>
    </source>
</evidence>
<feature type="transmembrane region" description="Helical" evidence="8">
    <location>
        <begin position="134"/>
        <end position="153"/>
    </location>
</feature>
<dbReference type="PANTHER" id="PTHR23519:SF5">
    <property type="entry name" value="AUTOPHAGY-RELATED PROTEIN"/>
    <property type="match status" value="1"/>
</dbReference>
<comment type="similarity">
    <text evidence="2 8">Belongs to the ATG22 family.</text>
</comment>
<feature type="transmembrane region" description="Helical" evidence="8">
    <location>
        <begin position="418"/>
        <end position="436"/>
    </location>
</feature>
<keyword evidence="11" id="KW-1185">Reference proteome</keyword>
<feature type="transmembrane region" description="Helical" evidence="8">
    <location>
        <begin position="100"/>
        <end position="122"/>
    </location>
</feature>
<comment type="caution">
    <text evidence="10">The sequence shown here is derived from an EMBL/GenBank/DDBJ whole genome shotgun (WGS) entry which is preliminary data.</text>
</comment>
<evidence type="ECO:0000256" key="4">
    <source>
        <dbReference type="ARBA" id="ARBA00022692"/>
    </source>
</evidence>
<dbReference type="Gene3D" id="1.20.1250.20">
    <property type="entry name" value="MFS general substrate transporter like domains"/>
    <property type="match status" value="1"/>
</dbReference>
<dbReference type="STRING" id="1081108.A0A169YKP0"/>
<dbReference type="InterPro" id="IPR024671">
    <property type="entry name" value="Atg22-like"/>
</dbReference>
<evidence type="ECO:0000256" key="7">
    <source>
        <dbReference type="ARBA" id="ARBA00023136"/>
    </source>
</evidence>
<dbReference type="AlphaFoldDB" id="A0A169YKP0"/>
<name>A0A169YKP0_CORDF</name>
<evidence type="ECO:0000313" key="10">
    <source>
        <dbReference type="EMBL" id="OAA82284.1"/>
    </source>
</evidence>
<feature type="transmembrane region" description="Helical" evidence="8">
    <location>
        <begin position="386"/>
        <end position="406"/>
    </location>
</feature>
<dbReference type="InterPro" id="IPR036259">
    <property type="entry name" value="MFS_trans_sf"/>
</dbReference>
<dbReference type="OrthoDB" id="42657at2759"/>
<feature type="transmembrane region" description="Helical" evidence="8">
    <location>
        <begin position="222"/>
        <end position="246"/>
    </location>
</feature>
<evidence type="ECO:0000256" key="2">
    <source>
        <dbReference type="ARBA" id="ARBA00006978"/>
    </source>
</evidence>
<accession>A0A169YKP0</accession>
<keyword evidence="4 8" id="KW-0812">Transmembrane</keyword>
<evidence type="ECO:0000256" key="3">
    <source>
        <dbReference type="ARBA" id="ARBA00022448"/>
    </source>
</evidence>
<keyword evidence="5 8" id="KW-1133">Transmembrane helix</keyword>
<evidence type="ECO:0000256" key="1">
    <source>
        <dbReference type="ARBA" id="ARBA00004128"/>
    </source>
</evidence>
<feature type="transmembrane region" description="Helical" evidence="8">
    <location>
        <begin position="258"/>
        <end position="281"/>
    </location>
</feature>
<dbReference type="Pfam" id="PF11700">
    <property type="entry name" value="ATG22"/>
    <property type="match status" value="1"/>
</dbReference>
<evidence type="ECO:0000256" key="8">
    <source>
        <dbReference type="RuleBase" id="RU363073"/>
    </source>
</evidence>
<dbReference type="GO" id="GO:0005774">
    <property type="term" value="C:vacuolar membrane"/>
    <property type="evidence" value="ECO:0007669"/>
    <property type="project" value="UniProtKB-SubCell"/>
</dbReference>
<evidence type="ECO:0000256" key="6">
    <source>
        <dbReference type="ARBA" id="ARBA00023006"/>
    </source>
</evidence>